<accession>A0A6A6E3Z1</accession>
<dbReference type="PROSITE" id="PS51387">
    <property type="entry name" value="FAD_PCMH"/>
    <property type="match status" value="1"/>
</dbReference>
<dbReference type="PANTHER" id="PTHR13878:SF91">
    <property type="entry name" value="FAD BINDING DOMAIN PROTEIN (AFU_ORTHOLOGUE AFUA_6G12070)-RELATED"/>
    <property type="match status" value="1"/>
</dbReference>
<reference evidence="5" key="1">
    <citation type="journal article" date="2020" name="Stud. Mycol.">
        <title>101 Dothideomycetes genomes: a test case for predicting lifestyles and emergence of pathogens.</title>
        <authorList>
            <person name="Haridas S."/>
            <person name="Albert R."/>
            <person name="Binder M."/>
            <person name="Bloem J."/>
            <person name="Labutti K."/>
            <person name="Salamov A."/>
            <person name="Andreopoulos B."/>
            <person name="Baker S."/>
            <person name="Barry K."/>
            <person name="Bills G."/>
            <person name="Bluhm B."/>
            <person name="Cannon C."/>
            <person name="Castanera R."/>
            <person name="Culley D."/>
            <person name="Daum C."/>
            <person name="Ezra D."/>
            <person name="Gonzalez J."/>
            <person name="Henrissat B."/>
            <person name="Kuo A."/>
            <person name="Liang C."/>
            <person name="Lipzen A."/>
            <person name="Lutzoni F."/>
            <person name="Magnuson J."/>
            <person name="Mondo S."/>
            <person name="Nolan M."/>
            <person name="Ohm R."/>
            <person name="Pangilinan J."/>
            <person name="Park H.-J."/>
            <person name="Ramirez L."/>
            <person name="Alfaro M."/>
            <person name="Sun H."/>
            <person name="Tritt A."/>
            <person name="Yoshinaga Y."/>
            <person name="Zwiers L.-H."/>
            <person name="Turgeon B."/>
            <person name="Goodwin S."/>
            <person name="Spatafora J."/>
            <person name="Crous P."/>
            <person name="Grigoriev I."/>
        </authorList>
    </citation>
    <scope>NUCLEOTIDE SEQUENCE</scope>
    <source>
        <strain evidence="5">CBS 207.26</strain>
    </source>
</reference>
<dbReference type="InterPro" id="IPR036318">
    <property type="entry name" value="FAD-bd_PCMH-like_sf"/>
</dbReference>
<dbReference type="InterPro" id="IPR016169">
    <property type="entry name" value="FAD-bd_PCMH_sub2"/>
</dbReference>
<dbReference type="GO" id="GO:0071949">
    <property type="term" value="F:FAD binding"/>
    <property type="evidence" value="ECO:0007669"/>
    <property type="project" value="InterPro"/>
</dbReference>
<feature type="domain" description="FAD-binding PCMH-type" evidence="4">
    <location>
        <begin position="171"/>
        <end position="350"/>
    </location>
</feature>
<evidence type="ECO:0000313" key="5">
    <source>
        <dbReference type="EMBL" id="KAF2185883.1"/>
    </source>
</evidence>
<dbReference type="Pfam" id="PF08031">
    <property type="entry name" value="BBE"/>
    <property type="match status" value="1"/>
</dbReference>
<dbReference type="GO" id="GO:0016491">
    <property type="term" value="F:oxidoreductase activity"/>
    <property type="evidence" value="ECO:0007669"/>
    <property type="project" value="UniProtKB-KW"/>
</dbReference>
<dbReference type="Gene3D" id="3.30.465.10">
    <property type="match status" value="2"/>
</dbReference>
<keyword evidence="6" id="KW-1185">Reference proteome</keyword>
<dbReference type="InterPro" id="IPR006094">
    <property type="entry name" value="Oxid_FAD_bind_N"/>
</dbReference>
<dbReference type="SUPFAM" id="SSF56176">
    <property type="entry name" value="FAD-binding/transporter-associated domain-like"/>
    <property type="match status" value="1"/>
</dbReference>
<evidence type="ECO:0000313" key="6">
    <source>
        <dbReference type="Proteomes" id="UP000800200"/>
    </source>
</evidence>
<gene>
    <name evidence="5" type="ORF">K469DRAFT_738831</name>
</gene>
<evidence type="ECO:0000259" key="4">
    <source>
        <dbReference type="PROSITE" id="PS51387"/>
    </source>
</evidence>
<feature type="chain" id="PRO_5025442507" evidence="3">
    <location>
        <begin position="26"/>
        <end position="643"/>
    </location>
</feature>
<dbReference type="PANTHER" id="PTHR13878">
    <property type="entry name" value="GULONOLACTONE OXIDASE"/>
    <property type="match status" value="1"/>
</dbReference>
<name>A0A6A6E3Z1_9PEZI</name>
<dbReference type="EMBL" id="ML994632">
    <property type="protein sequence ID" value="KAF2185883.1"/>
    <property type="molecule type" value="Genomic_DNA"/>
</dbReference>
<keyword evidence="2" id="KW-0560">Oxidoreductase</keyword>
<keyword evidence="3" id="KW-0732">Signal</keyword>
<organism evidence="5 6">
    <name type="scientific">Zopfia rhizophila CBS 207.26</name>
    <dbReference type="NCBI Taxonomy" id="1314779"/>
    <lineage>
        <taxon>Eukaryota</taxon>
        <taxon>Fungi</taxon>
        <taxon>Dikarya</taxon>
        <taxon>Ascomycota</taxon>
        <taxon>Pezizomycotina</taxon>
        <taxon>Dothideomycetes</taxon>
        <taxon>Dothideomycetes incertae sedis</taxon>
        <taxon>Zopfiaceae</taxon>
        <taxon>Zopfia</taxon>
    </lineage>
</organism>
<dbReference type="AlphaFoldDB" id="A0A6A6E3Z1"/>
<evidence type="ECO:0000256" key="1">
    <source>
        <dbReference type="ARBA" id="ARBA00005466"/>
    </source>
</evidence>
<dbReference type="InterPro" id="IPR012951">
    <property type="entry name" value="BBE"/>
</dbReference>
<dbReference type="OrthoDB" id="9983560at2759"/>
<feature type="signal peptide" evidence="3">
    <location>
        <begin position="1"/>
        <end position="25"/>
    </location>
</feature>
<dbReference type="Pfam" id="PF01565">
    <property type="entry name" value="FAD_binding_4"/>
    <property type="match status" value="1"/>
</dbReference>
<dbReference type="InterPro" id="IPR050432">
    <property type="entry name" value="FAD-linked_Oxidoreductases_BP"/>
</dbReference>
<proteinExistence type="inferred from homology"/>
<dbReference type="Proteomes" id="UP000800200">
    <property type="component" value="Unassembled WGS sequence"/>
</dbReference>
<protein>
    <submittedName>
        <fullName evidence="5">FAD binding domain-containing protein</fullName>
    </submittedName>
</protein>
<evidence type="ECO:0000256" key="2">
    <source>
        <dbReference type="ARBA" id="ARBA00023002"/>
    </source>
</evidence>
<sequence length="643" mass="70232">MAPTCSFSLVTATLCVSIAHSQASASQPAIEPASTVVPFDSPAGAPLLEAETLQLTDAVVHRIANTKSTVEYVDLFAFDDGASANASHMRRNRVWDIFDYLLDGALIPTVPIGAPCYDSEWGAKNPKKCDAVIKGFNDPHFHEADPTSIMFPIFQGRTCMPGNSTTGECTLGGYPEYAVNVTNVAQIQLALNFARNANIRLVIKNTGHCYLGKSSGAGSLSIWTHNVKDIQYLPNYKGPGYSGKAIKVGAGATVREVYEVAEKHGVSALGGICESVGFAGGYIAGGGHTPLSGLYGMAADQVVALQVVTADGRFITVSEDSYPDLFWALRGGGGGTYGIVTSVIIRVHPKVPVVHSNFIFSMSPTVSKDTFWQGVRKYFELFIPFTDAGTYSFFFVFNTNGTLRLDMRSFFAPNHTIESFNKLTAPWFDYLKELNITFTTGPNTTYYESFYPAYMDAWGKRLFPVGSVKSLPGNRLLPRRNFEDPAKFNATFDVLRRHVEAGSHLGGYHQAPRNRANVDNAVSSAFRDLISFLITSSPQLPDNTTPEQMKIASDELTNNILKPWREVAPASEGGGSYLNEASVMEPDWQASFYGKQYPGLLKVKKKWDPRSVFYATTAVGSEEWEVQDGEQGVQTQNGRLCRV</sequence>
<evidence type="ECO:0000256" key="3">
    <source>
        <dbReference type="SAM" id="SignalP"/>
    </source>
</evidence>
<comment type="similarity">
    <text evidence="1">Belongs to the oxygen-dependent FAD-linked oxidoreductase family.</text>
</comment>
<dbReference type="InterPro" id="IPR016166">
    <property type="entry name" value="FAD-bd_PCMH"/>
</dbReference>